<dbReference type="AlphaFoldDB" id="A0A0F9QZS0"/>
<name>A0A0F9QZS0_9ZZZZ</name>
<proteinExistence type="predicted"/>
<dbReference type="EMBL" id="LAZR01004216">
    <property type="protein sequence ID" value="KKN10703.1"/>
    <property type="molecule type" value="Genomic_DNA"/>
</dbReference>
<comment type="caution">
    <text evidence="1">The sequence shown here is derived from an EMBL/GenBank/DDBJ whole genome shotgun (WGS) entry which is preliminary data.</text>
</comment>
<gene>
    <name evidence="1" type="ORF">LCGC14_1033950</name>
</gene>
<evidence type="ECO:0008006" key="2">
    <source>
        <dbReference type="Google" id="ProtNLM"/>
    </source>
</evidence>
<protein>
    <recommendedName>
        <fullName evidence="2">B30.2/SPRY domain-containing protein</fullName>
    </recommendedName>
</protein>
<dbReference type="InterPro" id="IPR043136">
    <property type="entry name" value="B30.2/SPRY_sf"/>
</dbReference>
<accession>A0A0F9QZS0</accession>
<reference evidence="1" key="1">
    <citation type="journal article" date="2015" name="Nature">
        <title>Complex archaea that bridge the gap between prokaryotes and eukaryotes.</title>
        <authorList>
            <person name="Spang A."/>
            <person name="Saw J.H."/>
            <person name="Jorgensen S.L."/>
            <person name="Zaremba-Niedzwiedzka K."/>
            <person name="Martijn J."/>
            <person name="Lind A.E."/>
            <person name="van Eijk R."/>
            <person name="Schleper C."/>
            <person name="Guy L."/>
            <person name="Ettema T.J."/>
        </authorList>
    </citation>
    <scope>NUCLEOTIDE SEQUENCE</scope>
</reference>
<evidence type="ECO:0000313" key="1">
    <source>
        <dbReference type="EMBL" id="KKN10703.1"/>
    </source>
</evidence>
<sequence length="956" mass="100762">MTYHIKNSRGTILTTIEDRAVDLTSTSLVLHGRGKSPYGTSRNENLVHLLENFSAGSPPSNPIDGQLWWDTTDLRVWDTAGSPDSWELVFPATTGMGFSVGAGDGLTGGPVDGFPSGSPDPSVTLNIGLGTGIRLPPAEPPPGESYLSILNGPMSSGNHSFATMQITYDQNDPNADLVTKPSETAGPSFHYPLMPRWTNRGSPSSVSTIGGKHYYEIEIRDIDTPSDHSAGPYLCFGLLETFFQSDQISSARLTRQVHLDGFAPKNPPLLGIPSGSRICDGAGTFDLGGGATEQDGFAVVGSPPVIPPLAINDVVQVAVDYDNEKVWFGINDIWVGSGTQDPATNQGGYWPTDFSNVAFADVTPKPHLGPFMWMFTDTSPGSPRINKDDILAWRFSQGFWDFAAPSGFTEWPDVISERNMPDANTFQWKATPAFGSPDPVGGMFLSTFGNRAVCGITTLAAAQLAYYNHSRLAADGGKFYAESKCLHAGGLDVAFIVANAGSPIDLTGVASNQAGCIGINSSGEAKRDGSVLIGGRYDGSLWDFAPTDDGRSLGRIEAGDTYMLAIDFDNNRFYMGLNGEWFLDEDPSGSTGSPQGGLAINELGSPGVKAYVLAGSVGQTNLLNAGGVEFDYTIPTGYVAWGTNPFGSPLAGGSPSVIATDDSEIDHDALLNFVANEHIDHSSVSLLAGAGLTGGGDLIGTAIGGDWGVILNVGAGDGIDVSNPTADSVNVDQTVVILGSGVTGTSAAVPAFGFQVDNTGIYRSGTNQLSFSTNSTQRFRIESNGVLRSLNSSYESLVTNDDVIPNKKYVDNVVSGGGFPTVNTFIGTSSISGLDGSKTYLVHGYSIIPHKRVSWSFNCILDAVKLRRGTTTPGAGTIVASTPSQLMGNHPSLPGPLDAWDGEFQSEASFICPMSGDTEINMEFNTTCSGPSGTDCHLGTAYFQRYAIHMTAVQLN</sequence>
<organism evidence="1">
    <name type="scientific">marine sediment metagenome</name>
    <dbReference type="NCBI Taxonomy" id="412755"/>
    <lineage>
        <taxon>unclassified sequences</taxon>
        <taxon>metagenomes</taxon>
        <taxon>ecological metagenomes</taxon>
    </lineage>
</organism>
<dbReference type="Gene3D" id="2.60.120.920">
    <property type="match status" value="1"/>
</dbReference>